<evidence type="ECO:0000313" key="1">
    <source>
        <dbReference type="EMBL" id="GAH66065.1"/>
    </source>
</evidence>
<feature type="non-terminal residue" evidence="1">
    <location>
        <position position="44"/>
    </location>
</feature>
<accession>X1I9W9</accession>
<organism evidence="1">
    <name type="scientific">marine sediment metagenome</name>
    <dbReference type="NCBI Taxonomy" id="412755"/>
    <lineage>
        <taxon>unclassified sequences</taxon>
        <taxon>metagenomes</taxon>
        <taxon>ecological metagenomes</taxon>
    </lineage>
</organism>
<dbReference type="EMBL" id="BARU01033318">
    <property type="protein sequence ID" value="GAH66065.1"/>
    <property type="molecule type" value="Genomic_DNA"/>
</dbReference>
<comment type="caution">
    <text evidence="1">The sequence shown here is derived from an EMBL/GenBank/DDBJ whole genome shotgun (WGS) entry which is preliminary data.</text>
</comment>
<proteinExistence type="predicted"/>
<protein>
    <submittedName>
        <fullName evidence="1">Uncharacterized protein</fullName>
    </submittedName>
</protein>
<name>X1I9W9_9ZZZZ</name>
<reference evidence="1" key="1">
    <citation type="journal article" date="2014" name="Front. Microbiol.">
        <title>High frequency of phylogenetically diverse reductive dehalogenase-homologous genes in deep subseafloor sedimentary metagenomes.</title>
        <authorList>
            <person name="Kawai M."/>
            <person name="Futagami T."/>
            <person name="Toyoda A."/>
            <person name="Takaki Y."/>
            <person name="Nishi S."/>
            <person name="Hori S."/>
            <person name="Arai W."/>
            <person name="Tsubouchi T."/>
            <person name="Morono Y."/>
            <person name="Uchiyama I."/>
            <person name="Ito T."/>
            <person name="Fujiyama A."/>
            <person name="Inagaki F."/>
            <person name="Takami H."/>
        </authorList>
    </citation>
    <scope>NUCLEOTIDE SEQUENCE</scope>
    <source>
        <strain evidence="1">Expedition CK06-06</strain>
    </source>
</reference>
<gene>
    <name evidence="1" type="ORF">S03H2_52453</name>
</gene>
<sequence>MGSTYNSTVTRPKLGGENVMVLGEEADAGRFEARASGGREPLPE</sequence>
<dbReference type="AlphaFoldDB" id="X1I9W9"/>